<dbReference type="EMBL" id="JAUKUD010000005">
    <property type="protein sequence ID" value="KAK0742975.1"/>
    <property type="molecule type" value="Genomic_DNA"/>
</dbReference>
<dbReference type="Proteomes" id="UP001172155">
    <property type="component" value="Unassembled WGS sequence"/>
</dbReference>
<accession>A0AA40EP91</accession>
<proteinExistence type="predicted"/>
<dbReference type="AlphaFoldDB" id="A0AA40EP91"/>
<protein>
    <submittedName>
        <fullName evidence="1">Uncharacterized protein</fullName>
    </submittedName>
</protein>
<evidence type="ECO:0000313" key="1">
    <source>
        <dbReference type="EMBL" id="KAK0742975.1"/>
    </source>
</evidence>
<organism evidence="1 2">
    <name type="scientific">Schizothecium vesticola</name>
    <dbReference type="NCBI Taxonomy" id="314040"/>
    <lineage>
        <taxon>Eukaryota</taxon>
        <taxon>Fungi</taxon>
        <taxon>Dikarya</taxon>
        <taxon>Ascomycota</taxon>
        <taxon>Pezizomycotina</taxon>
        <taxon>Sordariomycetes</taxon>
        <taxon>Sordariomycetidae</taxon>
        <taxon>Sordariales</taxon>
        <taxon>Schizotheciaceae</taxon>
        <taxon>Schizothecium</taxon>
    </lineage>
</organism>
<name>A0AA40EP91_9PEZI</name>
<reference evidence="1" key="1">
    <citation type="submission" date="2023-06" db="EMBL/GenBank/DDBJ databases">
        <title>Genome-scale phylogeny and comparative genomics of the fungal order Sordariales.</title>
        <authorList>
            <consortium name="Lawrence Berkeley National Laboratory"/>
            <person name="Hensen N."/>
            <person name="Bonometti L."/>
            <person name="Westerberg I."/>
            <person name="Brannstrom I.O."/>
            <person name="Guillou S."/>
            <person name="Cros-Aarteil S."/>
            <person name="Calhoun S."/>
            <person name="Haridas S."/>
            <person name="Kuo A."/>
            <person name="Mondo S."/>
            <person name="Pangilinan J."/>
            <person name="Riley R."/>
            <person name="LaButti K."/>
            <person name="Andreopoulos B."/>
            <person name="Lipzen A."/>
            <person name="Chen C."/>
            <person name="Yanf M."/>
            <person name="Daum C."/>
            <person name="Ng V."/>
            <person name="Clum A."/>
            <person name="Steindorff A."/>
            <person name="Ohm R."/>
            <person name="Martin F."/>
            <person name="Silar P."/>
            <person name="Natvig D."/>
            <person name="Lalanne C."/>
            <person name="Gautier V."/>
            <person name="Ament-velasquez S.L."/>
            <person name="Kruys A."/>
            <person name="Hutchinson M.I."/>
            <person name="Powell A.J."/>
            <person name="Barry K."/>
            <person name="Miller A.N."/>
            <person name="Grigoriev I.V."/>
            <person name="Debuchy R."/>
            <person name="Gladieux P."/>
            <person name="Thoren M.H."/>
            <person name="Johannesson H."/>
        </authorList>
    </citation>
    <scope>NUCLEOTIDE SEQUENCE</scope>
    <source>
        <strain evidence="1">SMH3187-1</strain>
    </source>
</reference>
<keyword evidence="2" id="KW-1185">Reference proteome</keyword>
<sequence>MAYPGGIGFIADAMKDYKVLRRMDLGFTKDGEALNVKVRKFGGDCRMEDKGEEHAIVDGTRQVGSLSFDVAD</sequence>
<gene>
    <name evidence="1" type="ORF">B0T18DRAFT_414152</name>
</gene>
<evidence type="ECO:0000313" key="2">
    <source>
        <dbReference type="Proteomes" id="UP001172155"/>
    </source>
</evidence>
<comment type="caution">
    <text evidence="1">The sequence shown here is derived from an EMBL/GenBank/DDBJ whole genome shotgun (WGS) entry which is preliminary data.</text>
</comment>